<organism evidence="1 2">
    <name type="scientific">Candidatus Nitrosomaritimum aestuariumsis</name>
    <dbReference type="NCBI Taxonomy" id="3342354"/>
    <lineage>
        <taxon>Archaea</taxon>
        <taxon>Nitrososphaerota</taxon>
        <taxon>Nitrososphaeria</taxon>
        <taxon>Nitrosopumilales</taxon>
        <taxon>Nitrosopumilaceae</taxon>
        <taxon>Candidatus Nitrosomaritimum</taxon>
    </lineage>
</organism>
<name>A0AC60W088_9ARCH</name>
<reference evidence="1 2" key="1">
    <citation type="journal article" date="2020" name="Appl. Environ. Microbiol.">
        <title>Genomic Characteristics of a Novel Species of Ammonia-Oxidizing Archaea from the Jiulong River Estuary.</title>
        <authorList>
            <person name="Zou D."/>
            <person name="Wan R."/>
            <person name="Han L."/>
            <person name="Xu M.N."/>
            <person name="Liu Y."/>
            <person name="Liu H."/>
            <person name="Kao S.J."/>
            <person name="Li M."/>
        </authorList>
    </citation>
    <scope>NUCLEOTIDE SEQUENCE [LARGE SCALE GENOMIC DNA]</scope>
    <source>
        <strain evidence="1">W1bin1</strain>
    </source>
</reference>
<protein>
    <submittedName>
        <fullName evidence="1">Uncharacterized protein</fullName>
    </submittedName>
</protein>
<dbReference type="EMBL" id="JACEMZ010000087">
    <property type="protein sequence ID" value="MBA4453189.1"/>
    <property type="molecule type" value="Genomic_DNA"/>
</dbReference>
<sequence>MNLEPFGEKCKCGHLESQHHSTAPTYKIPRNPMEVGFYFPHPNITTVKRTSCKVCDCKEFTTGKTDRGFWRGLSS</sequence>
<evidence type="ECO:0000313" key="2">
    <source>
        <dbReference type="Proteomes" id="UP000559653"/>
    </source>
</evidence>
<evidence type="ECO:0000313" key="1">
    <source>
        <dbReference type="EMBL" id="MBA4453189.1"/>
    </source>
</evidence>
<proteinExistence type="predicted"/>
<dbReference type="Proteomes" id="UP000559653">
    <property type="component" value="Unassembled WGS sequence"/>
</dbReference>
<gene>
    <name evidence="1" type="ORF">H2B03_08530</name>
</gene>
<comment type="caution">
    <text evidence="1">The sequence shown here is derived from an EMBL/GenBank/DDBJ whole genome shotgun (WGS) entry which is preliminary data.</text>
</comment>
<accession>A0AC60W088</accession>